<evidence type="ECO:0000256" key="2">
    <source>
        <dbReference type="ARBA" id="ARBA00022827"/>
    </source>
</evidence>
<gene>
    <name evidence="4" type="ORF">MGSAQ_001164</name>
</gene>
<dbReference type="InterPro" id="IPR039261">
    <property type="entry name" value="FNR_nucleotide-bd"/>
</dbReference>
<dbReference type="InterPro" id="IPR001433">
    <property type="entry name" value="OxRdtase_FAD/NAD-bd"/>
</dbReference>
<dbReference type="Pfam" id="PF00175">
    <property type="entry name" value="NAD_binding_1"/>
    <property type="match status" value="1"/>
</dbReference>
<keyword evidence="2" id="KW-0274">FAD</keyword>
<evidence type="ECO:0000256" key="1">
    <source>
        <dbReference type="ARBA" id="ARBA00022630"/>
    </source>
</evidence>
<dbReference type="GO" id="GO:0016491">
    <property type="term" value="F:oxidoreductase activity"/>
    <property type="evidence" value="ECO:0007669"/>
    <property type="project" value="InterPro"/>
</dbReference>
<reference evidence="4" key="1">
    <citation type="submission" date="2013-11" db="EMBL/GenBank/DDBJ databases">
        <title>Microbial diversity, functional groups and degradation webs in Northern and Southern Mediterranean and Red Sea marine crude oil polluted sites.</title>
        <authorList>
            <person name="Daffonchio D."/>
            <person name="Mapelli F."/>
            <person name="Ferrer M."/>
            <person name="Richter M."/>
            <person name="Cherif A."/>
            <person name="Malkawi H.I."/>
            <person name="Yakimov M.M."/>
            <person name="Abdel-Fattah Y.R."/>
            <person name="Blaghen M."/>
            <person name="Golyshin P.N."/>
            <person name="Kalogerakis N."/>
            <person name="Boon N."/>
            <person name="Magagnini M."/>
            <person name="Fava F."/>
        </authorList>
    </citation>
    <scope>NUCLEOTIDE SEQUENCE</scope>
</reference>
<dbReference type="SUPFAM" id="SSF52343">
    <property type="entry name" value="Ferredoxin reductase-like, C-terminal NADP-linked domain"/>
    <property type="match status" value="1"/>
</dbReference>
<protein>
    <submittedName>
        <fullName evidence="4">FMN reductase</fullName>
    </submittedName>
</protein>
<organism evidence="4">
    <name type="scientific">marine sediment metagenome</name>
    <dbReference type="NCBI Taxonomy" id="412755"/>
    <lineage>
        <taxon>unclassified sequences</taxon>
        <taxon>metagenomes</taxon>
        <taxon>ecological metagenomes</taxon>
    </lineage>
</organism>
<evidence type="ECO:0000313" key="4">
    <source>
        <dbReference type="EMBL" id="KTF07340.1"/>
    </source>
</evidence>
<dbReference type="PANTHER" id="PTHR43644">
    <property type="entry name" value="NA(+)-TRANSLOCATING NADH-QUINONE REDUCTASE SUBUNIT"/>
    <property type="match status" value="1"/>
</dbReference>
<name>A0A1B6NV68_9ZZZZ</name>
<proteinExistence type="predicted"/>
<dbReference type="Gene3D" id="3.40.50.80">
    <property type="entry name" value="Nucleotide-binding domain of ferredoxin-NADP reductase (FNR) module"/>
    <property type="match status" value="1"/>
</dbReference>
<keyword evidence="1" id="KW-0285">Flavoprotein</keyword>
<feature type="non-terminal residue" evidence="4">
    <location>
        <position position="1"/>
    </location>
</feature>
<dbReference type="AlphaFoldDB" id="A0A1B6NV68"/>
<accession>A0A1B6NV68</accession>
<sequence length="93" mass="10533">GKHAADLYLADKLTELAETNDHFTFVPVVEFACDEWKGRTGWVHHAVMADHADFANIQVYVAGRFEMAKVVRDDFTQRGLKVENLFGDAFAFI</sequence>
<comment type="caution">
    <text evidence="4">The sequence shown here is derived from an EMBL/GenBank/DDBJ whole genome shotgun (WGS) entry which is preliminary data.</text>
</comment>
<dbReference type="EMBL" id="AYSL01000608">
    <property type="protein sequence ID" value="KTF07340.1"/>
    <property type="molecule type" value="Genomic_DNA"/>
</dbReference>
<feature type="domain" description="Oxidoreductase FAD/NAD(P)-binding" evidence="3">
    <location>
        <begin position="2"/>
        <end position="72"/>
    </location>
</feature>
<dbReference type="PANTHER" id="PTHR43644:SF1">
    <property type="entry name" value="NAD(P)H-FLAVIN REDUCTASE"/>
    <property type="match status" value="1"/>
</dbReference>
<evidence type="ECO:0000259" key="3">
    <source>
        <dbReference type="Pfam" id="PF00175"/>
    </source>
</evidence>